<evidence type="ECO:0008006" key="4">
    <source>
        <dbReference type="Google" id="ProtNLM"/>
    </source>
</evidence>
<evidence type="ECO:0000313" key="2">
    <source>
        <dbReference type="EMBL" id="POY70288.1"/>
    </source>
</evidence>
<evidence type="ECO:0000256" key="1">
    <source>
        <dbReference type="ARBA" id="ARBA00008383"/>
    </source>
</evidence>
<dbReference type="EMBL" id="PJQD01000132">
    <property type="protein sequence ID" value="POY70288.1"/>
    <property type="molecule type" value="Genomic_DNA"/>
</dbReference>
<organism evidence="2 3">
    <name type="scientific">Rhodotorula taiwanensis</name>
    <dbReference type="NCBI Taxonomy" id="741276"/>
    <lineage>
        <taxon>Eukaryota</taxon>
        <taxon>Fungi</taxon>
        <taxon>Dikarya</taxon>
        <taxon>Basidiomycota</taxon>
        <taxon>Pucciniomycotina</taxon>
        <taxon>Microbotryomycetes</taxon>
        <taxon>Sporidiobolales</taxon>
        <taxon>Sporidiobolaceae</taxon>
        <taxon>Rhodotorula</taxon>
    </lineage>
</organism>
<dbReference type="PANTHER" id="PTHR48228:SF4">
    <property type="entry name" value="BLR3030 PROTEIN"/>
    <property type="match status" value="1"/>
</dbReference>
<gene>
    <name evidence="2" type="ORF">BMF94_6708</name>
</gene>
<sequence length="502" mass="53676">MTVHAAADSTRRIWTGVGLDGADLEALQLNNTGESCFRRMSQQTSEQPDPPPMIGTAAGTPSTFAIGHLAQTTVALATLAVAAFQAARLEAAVAQVRVDQRHALVEFESERFNLVDGALPPSPWGPVGGLHRCKDGYVRIHDSFEHHGRGAAELLGAAFNREDMARCLLEWNKVDFEDAAVAAGLCCVALRSEEEWNAHPQSAAVPTFPISVDLVSASAEAASARLSSVPCHIVVRKPLAGVRVLEFSRVIAAPLAGKTLALHGADVLWVTAPHIESLPSLDRKFARGKRTIQLDLRQDADQARLRTLVAAADVVLQSYRPGALAAKGLSLEAVAALNPSVVYATLSAYGTKGPWATRRGFDSLVQTVSGMNAAEAEAEGLGNPARVAPCQALDHGAGYLLAFGIMAALRKRLDEPGVYRVETSLAQTMVLLKQLGRLPPGTLQEHDPTTPDQVREFMTRSATSLGDMEYIRHSGVIEGAANEWTEFPKPLGSDKAEWRSVA</sequence>
<comment type="similarity">
    <text evidence="1">Belongs to the CoA-transferase III family.</text>
</comment>
<name>A0A2S5B0I2_9BASI</name>
<evidence type="ECO:0000313" key="3">
    <source>
        <dbReference type="Proteomes" id="UP000237144"/>
    </source>
</evidence>
<proteinExistence type="inferred from homology"/>
<dbReference type="InterPro" id="IPR003673">
    <property type="entry name" value="CoA-Trfase_fam_III"/>
</dbReference>
<dbReference type="STRING" id="741276.A0A2S5B0I2"/>
<dbReference type="Gene3D" id="3.40.50.10540">
    <property type="entry name" value="Crotonobetainyl-coa:carnitine coa-transferase, domain 1"/>
    <property type="match status" value="1"/>
</dbReference>
<dbReference type="InterPro" id="IPR050509">
    <property type="entry name" value="CoA-transferase_III"/>
</dbReference>
<reference evidence="2 3" key="1">
    <citation type="journal article" date="2018" name="Front. Microbiol.">
        <title>Prospects for Fungal Bioremediation of Acidic Radioactive Waste Sites: Characterization and Genome Sequence of Rhodotorula taiwanensis MD1149.</title>
        <authorList>
            <person name="Tkavc R."/>
            <person name="Matrosova V.Y."/>
            <person name="Grichenko O.E."/>
            <person name="Gostincar C."/>
            <person name="Volpe R.P."/>
            <person name="Klimenkova P."/>
            <person name="Gaidamakova E.K."/>
            <person name="Zhou C.E."/>
            <person name="Stewart B.J."/>
            <person name="Lyman M.G."/>
            <person name="Malfatti S.A."/>
            <person name="Rubinfeld B."/>
            <person name="Courtot M."/>
            <person name="Singh J."/>
            <person name="Dalgard C.L."/>
            <person name="Hamilton T."/>
            <person name="Frey K.G."/>
            <person name="Gunde-Cimerman N."/>
            <person name="Dugan L."/>
            <person name="Daly M.J."/>
        </authorList>
    </citation>
    <scope>NUCLEOTIDE SEQUENCE [LARGE SCALE GENOMIC DNA]</scope>
    <source>
        <strain evidence="2 3">MD1149</strain>
    </source>
</reference>
<dbReference type="PANTHER" id="PTHR48228">
    <property type="entry name" value="SUCCINYL-COA--D-CITRAMALATE COA-TRANSFERASE"/>
    <property type="match status" value="1"/>
</dbReference>
<dbReference type="Proteomes" id="UP000237144">
    <property type="component" value="Unassembled WGS sequence"/>
</dbReference>
<dbReference type="GO" id="GO:0003824">
    <property type="term" value="F:catalytic activity"/>
    <property type="evidence" value="ECO:0007669"/>
    <property type="project" value="InterPro"/>
</dbReference>
<dbReference type="OrthoDB" id="2308815at2759"/>
<dbReference type="SUPFAM" id="SSF89796">
    <property type="entry name" value="CoA-transferase family III (CaiB/BaiF)"/>
    <property type="match status" value="2"/>
</dbReference>
<keyword evidence="3" id="KW-1185">Reference proteome</keyword>
<dbReference type="Pfam" id="PF02515">
    <property type="entry name" value="CoA_transf_3"/>
    <property type="match status" value="1"/>
</dbReference>
<dbReference type="AlphaFoldDB" id="A0A2S5B0I2"/>
<comment type="caution">
    <text evidence="2">The sequence shown here is derived from an EMBL/GenBank/DDBJ whole genome shotgun (WGS) entry which is preliminary data.</text>
</comment>
<dbReference type="InterPro" id="IPR023606">
    <property type="entry name" value="CoA-Trfase_III_dom_1_sf"/>
</dbReference>
<accession>A0A2S5B0I2</accession>
<protein>
    <recommendedName>
        <fullName evidence="4">Formyl-CoA transferase</fullName>
    </recommendedName>
</protein>